<feature type="compositionally biased region" description="Gly residues" evidence="1">
    <location>
        <begin position="246"/>
        <end position="255"/>
    </location>
</feature>
<comment type="caution">
    <text evidence="4">The sequence shown here is derived from an EMBL/GenBank/DDBJ whole genome shotgun (WGS) entry which is preliminary data.</text>
</comment>
<protein>
    <submittedName>
        <fullName evidence="4">DUF4429 domain-containing protein</fullName>
    </submittedName>
</protein>
<feature type="domain" description="DUF4429" evidence="3">
    <location>
        <begin position="142"/>
        <end position="230"/>
    </location>
</feature>
<evidence type="ECO:0000259" key="2">
    <source>
        <dbReference type="Pfam" id="PF09851"/>
    </source>
</evidence>
<proteinExistence type="predicted"/>
<evidence type="ECO:0000256" key="1">
    <source>
        <dbReference type="SAM" id="MobiDB-lite"/>
    </source>
</evidence>
<dbReference type="Pfam" id="PF09851">
    <property type="entry name" value="SHOCT"/>
    <property type="match status" value="1"/>
</dbReference>
<feature type="region of interest" description="Disordered" evidence="1">
    <location>
        <begin position="283"/>
        <end position="321"/>
    </location>
</feature>
<dbReference type="RefSeq" id="WP_330159609.1">
    <property type="nucleotide sequence ID" value="NZ_BAAAJA010000001.1"/>
</dbReference>
<feature type="compositionally biased region" description="Basic and acidic residues" evidence="1">
    <location>
        <begin position="310"/>
        <end position="319"/>
    </location>
</feature>
<gene>
    <name evidence="4" type="ORF">Q8A49_19015</name>
</gene>
<feature type="region of interest" description="Disordered" evidence="1">
    <location>
        <begin position="242"/>
        <end position="262"/>
    </location>
</feature>
<feature type="compositionally biased region" description="Gly residues" evidence="1">
    <location>
        <begin position="286"/>
        <end position="301"/>
    </location>
</feature>
<evidence type="ECO:0000259" key="3">
    <source>
        <dbReference type="Pfam" id="PF14472"/>
    </source>
</evidence>
<dbReference type="InterPro" id="IPR018649">
    <property type="entry name" value="SHOCT"/>
</dbReference>
<reference evidence="4 5" key="1">
    <citation type="submission" date="2023-07" db="EMBL/GenBank/DDBJ databases">
        <authorList>
            <person name="Girao M."/>
            <person name="Carvalho M.F."/>
        </authorList>
    </citation>
    <scope>NUCLEOTIDE SEQUENCE [LARGE SCALE GENOMIC DNA]</scope>
    <source>
        <strain evidence="4 5">66/93</strain>
    </source>
</reference>
<dbReference type="EMBL" id="JAUUCC010000049">
    <property type="protein sequence ID" value="MEE2052596.1"/>
    <property type="molecule type" value="Genomic_DNA"/>
</dbReference>
<evidence type="ECO:0000313" key="5">
    <source>
        <dbReference type="Proteomes" id="UP001348641"/>
    </source>
</evidence>
<organism evidence="4 5">
    <name type="scientific">Nocardiopsis tropica</name>
    <dbReference type="NCBI Taxonomy" id="109330"/>
    <lineage>
        <taxon>Bacteria</taxon>
        <taxon>Bacillati</taxon>
        <taxon>Actinomycetota</taxon>
        <taxon>Actinomycetes</taxon>
        <taxon>Streptosporangiales</taxon>
        <taxon>Nocardiopsidaceae</taxon>
        <taxon>Nocardiopsis</taxon>
    </lineage>
</organism>
<dbReference type="InterPro" id="IPR027860">
    <property type="entry name" value="DUF4429"/>
</dbReference>
<dbReference type="Pfam" id="PF14472">
    <property type="entry name" value="DUF4429"/>
    <property type="match status" value="2"/>
</dbReference>
<evidence type="ECO:0000313" key="4">
    <source>
        <dbReference type="EMBL" id="MEE2052596.1"/>
    </source>
</evidence>
<feature type="domain" description="DUF4429" evidence="3">
    <location>
        <begin position="11"/>
        <end position="108"/>
    </location>
</feature>
<name>A0ABU7KTH0_9ACTN</name>
<accession>A0ABU7KTH0</accession>
<feature type="domain" description="SHOCT" evidence="2">
    <location>
        <begin position="330"/>
        <end position="357"/>
    </location>
</feature>
<dbReference type="Proteomes" id="UP001348641">
    <property type="component" value="Unassembled WGS sequence"/>
</dbReference>
<sequence>MDELRGDQAAWRFDGESIAIAYETKGWFKSPLLKLLGGLSVPLAAVEEVDFRPGAARKGGWAMNLRLRERMDPYAAVGAMLDDRAQPFRLTGPASTELVAEYLADQVRFAAGQAGAPDGATPTALVPPLPLHVRTSEGTAHLDRGRLTLVWGGGHASGFKKKQQRREFDLADIAAVEWSPLDDWGWGFVRVVTAGGAEKTAAKPRNDLNVLRAGEEGNEIHQVFLLAATVTAHVWARDARARIAPGPGGAPGGGRTGRDDDAWWRDTARSALDAVRRSALALNRPGDGGAPAEGGGAGAAGGAAAPAAAGERRAAEDGRGGGADTAWIFEQIERLGELHAKGLLTDEEFSAKKAELLGRI</sequence>